<organism evidence="3">
    <name type="scientific">marine sediment metagenome</name>
    <dbReference type="NCBI Taxonomy" id="412755"/>
    <lineage>
        <taxon>unclassified sequences</taxon>
        <taxon>metagenomes</taxon>
        <taxon>ecological metagenomes</taxon>
    </lineage>
</organism>
<feature type="domain" description="Terminase large subunit GpA endonuclease" evidence="2">
    <location>
        <begin position="4"/>
        <end position="169"/>
    </location>
</feature>
<dbReference type="Pfam" id="PF20454">
    <property type="entry name" value="GpA_nuclease"/>
    <property type="match status" value="1"/>
</dbReference>
<dbReference type="InterPro" id="IPR046454">
    <property type="entry name" value="GpA_endonuclease"/>
</dbReference>
<feature type="compositionally biased region" description="Basic and acidic residues" evidence="1">
    <location>
        <begin position="168"/>
        <end position="180"/>
    </location>
</feature>
<sequence>LVGRSFPVAGGGELGLAMSAVDAGYATQTVYGWARRYPMSRVIACRGVATARSLVGTAVAVDVTVRGKRLQRGYKYWPVGVSIAKSELYGWLRLEQPVDGEEYPSGWCAFPEYDLEFFRQLTAEHLVTIKKRSGFVSLEWQPIPNRENHWLDCRVYARAAAAVLGLDRARPPGKKGDKKGSVAGRGPRSGKKPGSWLSGSGDRARRRGSWLKR</sequence>
<comment type="caution">
    <text evidence="3">The sequence shown here is derived from an EMBL/GenBank/DDBJ whole genome shotgun (WGS) entry which is preliminary data.</text>
</comment>
<feature type="non-terminal residue" evidence="3">
    <location>
        <position position="1"/>
    </location>
</feature>
<proteinExistence type="predicted"/>
<evidence type="ECO:0000256" key="1">
    <source>
        <dbReference type="SAM" id="MobiDB-lite"/>
    </source>
</evidence>
<dbReference type="AlphaFoldDB" id="A0A0F8Y7S9"/>
<accession>A0A0F8Y7S9</accession>
<dbReference type="GO" id="GO:0004519">
    <property type="term" value="F:endonuclease activity"/>
    <property type="evidence" value="ECO:0007669"/>
    <property type="project" value="InterPro"/>
</dbReference>
<protein>
    <recommendedName>
        <fullName evidence="2">Terminase large subunit GpA endonuclease domain-containing protein</fullName>
    </recommendedName>
</protein>
<gene>
    <name evidence="3" type="ORF">LCGC14_2853100</name>
</gene>
<evidence type="ECO:0000313" key="3">
    <source>
        <dbReference type="EMBL" id="KKK77492.1"/>
    </source>
</evidence>
<evidence type="ECO:0000259" key="2">
    <source>
        <dbReference type="Pfam" id="PF20454"/>
    </source>
</evidence>
<dbReference type="EMBL" id="LAZR01054932">
    <property type="protein sequence ID" value="KKK77492.1"/>
    <property type="molecule type" value="Genomic_DNA"/>
</dbReference>
<reference evidence="3" key="1">
    <citation type="journal article" date="2015" name="Nature">
        <title>Complex archaea that bridge the gap between prokaryotes and eukaryotes.</title>
        <authorList>
            <person name="Spang A."/>
            <person name="Saw J.H."/>
            <person name="Jorgensen S.L."/>
            <person name="Zaremba-Niedzwiedzka K."/>
            <person name="Martijn J."/>
            <person name="Lind A.E."/>
            <person name="van Eijk R."/>
            <person name="Schleper C."/>
            <person name="Guy L."/>
            <person name="Ettema T.J."/>
        </authorList>
    </citation>
    <scope>NUCLEOTIDE SEQUENCE</scope>
</reference>
<feature type="compositionally biased region" description="Basic residues" evidence="1">
    <location>
        <begin position="204"/>
        <end position="213"/>
    </location>
</feature>
<feature type="region of interest" description="Disordered" evidence="1">
    <location>
        <begin position="168"/>
        <end position="213"/>
    </location>
</feature>
<name>A0A0F8Y7S9_9ZZZZ</name>